<reference evidence="4 5" key="1">
    <citation type="submission" date="2019-04" db="EMBL/GenBank/DDBJ databases">
        <title>Lysinibacillus genome sequencing.</title>
        <authorList>
            <person name="Dunlap C."/>
        </authorList>
    </citation>
    <scope>NUCLEOTIDE SEQUENCE [LARGE SCALE GENOMIC DNA]</scope>
    <source>
        <strain evidence="4 5">CCTCC AB 2010389</strain>
    </source>
</reference>
<comment type="caution">
    <text evidence="4">The sequence shown here is derived from an EMBL/GenBank/DDBJ whole genome shotgun (WGS) entry which is preliminary data.</text>
</comment>
<dbReference type="InterPro" id="IPR013766">
    <property type="entry name" value="Thioredoxin_domain"/>
</dbReference>
<feature type="domain" description="Thioredoxin" evidence="3">
    <location>
        <begin position="40"/>
        <end position="179"/>
    </location>
</feature>
<keyword evidence="5" id="KW-1185">Reference proteome</keyword>
<comment type="subcellular location">
    <subcellularLocation>
        <location evidence="1">Cell envelope</location>
    </subcellularLocation>
</comment>
<dbReference type="Gene3D" id="3.40.30.10">
    <property type="entry name" value="Glutaredoxin"/>
    <property type="match status" value="1"/>
</dbReference>
<organism evidence="4 5">
    <name type="scientific">Lysinibacillus mangiferihumi</name>
    <dbReference type="NCBI Taxonomy" id="1130819"/>
    <lineage>
        <taxon>Bacteria</taxon>
        <taxon>Bacillati</taxon>
        <taxon>Bacillota</taxon>
        <taxon>Bacilli</taxon>
        <taxon>Bacillales</taxon>
        <taxon>Bacillaceae</taxon>
        <taxon>Lysinibacillus</taxon>
    </lineage>
</organism>
<dbReference type="RefSeq" id="WP_107893984.1">
    <property type="nucleotide sequence ID" value="NZ_SZPU01000034.1"/>
</dbReference>
<dbReference type="GO" id="GO:0016491">
    <property type="term" value="F:oxidoreductase activity"/>
    <property type="evidence" value="ECO:0007669"/>
    <property type="project" value="InterPro"/>
</dbReference>
<gene>
    <name evidence="4" type="ORF">FC756_10115</name>
</gene>
<protein>
    <submittedName>
        <fullName evidence="4">TlpA family protein disulfide reductase</fullName>
    </submittedName>
</protein>
<name>A0A4U2Z5Y1_9BACI</name>
<dbReference type="EMBL" id="SZPU01000034">
    <property type="protein sequence ID" value="TKI68852.1"/>
    <property type="molecule type" value="Genomic_DNA"/>
</dbReference>
<dbReference type="CDD" id="cd02966">
    <property type="entry name" value="TlpA_like_family"/>
    <property type="match status" value="1"/>
</dbReference>
<dbReference type="Proteomes" id="UP000308744">
    <property type="component" value="Unassembled WGS sequence"/>
</dbReference>
<keyword evidence="2" id="KW-0201">Cytochrome c-type biogenesis</keyword>
<dbReference type="GO" id="GO:0030313">
    <property type="term" value="C:cell envelope"/>
    <property type="evidence" value="ECO:0007669"/>
    <property type="project" value="UniProtKB-SubCell"/>
</dbReference>
<dbReference type="PROSITE" id="PS51352">
    <property type="entry name" value="THIOREDOXIN_2"/>
    <property type="match status" value="1"/>
</dbReference>
<evidence type="ECO:0000256" key="1">
    <source>
        <dbReference type="ARBA" id="ARBA00004196"/>
    </source>
</evidence>
<dbReference type="PROSITE" id="PS00194">
    <property type="entry name" value="THIOREDOXIN_1"/>
    <property type="match status" value="1"/>
</dbReference>
<evidence type="ECO:0000259" key="3">
    <source>
        <dbReference type="PROSITE" id="PS51352"/>
    </source>
</evidence>
<dbReference type="AlphaFoldDB" id="A0A4U2Z5Y1"/>
<evidence type="ECO:0000313" key="5">
    <source>
        <dbReference type="Proteomes" id="UP000308744"/>
    </source>
</evidence>
<accession>A0A4U2Z5Y1</accession>
<evidence type="ECO:0000313" key="4">
    <source>
        <dbReference type="EMBL" id="TKI68852.1"/>
    </source>
</evidence>
<dbReference type="InterPro" id="IPR017937">
    <property type="entry name" value="Thioredoxin_CS"/>
</dbReference>
<dbReference type="GO" id="GO:0017004">
    <property type="term" value="P:cytochrome complex assembly"/>
    <property type="evidence" value="ECO:0007669"/>
    <property type="project" value="UniProtKB-KW"/>
</dbReference>
<dbReference type="Pfam" id="PF08534">
    <property type="entry name" value="Redoxin"/>
    <property type="match status" value="1"/>
</dbReference>
<dbReference type="PANTHER" id="PTHR42852">
    <property type="entry name" value="THIOL:DISULFIDE INTERCHANGE PROTEIN DSBE"/>
    <property type="match status" value="1"/>
</dbReference>
<dbReference type="PANTHER" id="PTHR42852:SF1">
    <property type="entry name" value="THIOREDOXIN-LIKE PROTEIN YNEN"/>
    <property type="match status" value="1"/>
</dbReference>
<dbReference type="InterPro" id="IPR050553">
    <property type="entry name" value="Thioredoxin_ResA/DsbE_sf"/>
</dbReference>
<dbReference type="SUPFAM" id="SSF52833">
    <property type="entry name" value="Thioredoxin-like"/>
    <property type="match status" value="1"/>
</dbReference>
<sequence length="179" mass="20368">MMKRKTILMLISLVVVLALIGIAVKNEIYKESQPNLIVDKQTGAKMLNFESPLTRLDESSTTLEEYKGNILIINFWASWCGPCHEEAPDLNTFYEQKPNNVELLAINATSNDSRENAIKFQQLYNLSFPIFLDHDRALGKAFEVMAYPTTFIIDAEGTLRYTVEGQVTQKDLQQFLSNL</sequence>
<dbReference type="InterPro" id="IPR013740">
    <property type="entry name" value="Redoxin"/>
</dbReference>
<dbReference type="InterPro" id="IPR036249">
    <property type="entry name" value="Thioredoxin-like_sf"/>
</dbReference>
<evidence type="ECO:0000256" key="2">
    <source>
        <dbReference type="ARBA" id="ARBA00022748"/>
    </source>
</evidence>
<proteinExistence type="predicted"/>